<gene>
    <name evidence="2" type="ORF">FHS42_006969</name>
</gene>
<name>A0A7W9V336_9ACTN</name>
<feature type="region of interest" description="Disordered" evidence="1">
    <location>
        <begin position="1"/>
        <end position="39"/>
    </location>
</feature>
<organism evidence="2 3">
    <name type="scientific">Streptomyces zagrosensis</name>
    <dbReference type="NCBI Taxonomy" id="1042984"/>
    <lineage>
        <taxon>Bacteria</taxon>
        <taxon>Bacillati</taxon>
        <taxon>Actinomycetota</taxon>
        <taxon>Actinomycetes</taxon>
        <taxon>Kitasatosporales</taxon>
        <taxon>Streptomycetaceae</taxon>
        <taxon>Streptomyces</taxon>
    </lineage>
</organism>
<protein>
    <submittedName>
        <fullName evidence="2">Uncharacterized protein</fullName>
    </submittedName>
</protein>
<evidence type="ECO:0000313" key="3">
    <source>
        <dbReference type="Proteomes" id="UP000588098"/>
    </source>
</evidence>
<reference evidence="2 3" key="1">
    <citation type="submission" date="2020-08" db="EMBL/GenBank/DDBJ databases">
        <title>Genomic Encyclopedia of Type Strains, Phase III (KMG-III): the genomes of soil and plant-associated and newly described type strains.</title>
        <authorList>
            <person name="Whitman W."/>
        </authorList>
    </citation>
    <scope>NUCLEOTIDE SEQUENCE [LARGE SCALE GENOMIC DNA]</scope>
    <source>
        <strain evidence="2 3">CECT 8305</strain>
    </source>
</reference>
<evidence type="ECO:0000256" key="1">
    <source>
        <dbReference type="SAM" id="MobiDB-lite"/>
    </source>
</evidence>
<sequence length="39" mass="4244">MPTKAQPNIRYGIHGPTPPVIRAEANEDVQPRVKPNPGP</sequence>
<comment type="caution">
    <text evidence="2">The sequence shown here is derived from an EMBL/GenBank/DDBJ whole genome shotgun (WGS) entry which is preliminary data.</text>
</comment>
<dbReference type="EMBL" id="JACHJL010000029">
    <property type="protein sequence ID" value="MBB5939871.1"/>
    <property type="molecule type" value="Genomic_DNA"/>
</dbReference>
<keyword evidence="3" id="KW-1185">Reference proteome</keyword>
<dbReference type="AlphaFoldDB" id="A0A7W9V336"/>
<evidence type="ECO:0000313" key="2">
    <source>
        <dbReference type="EMBL" id="MBB5939871.1"/>
    </source>
</evidence>
<accession>A0A7W9V336</accession>
<dbReference type="Proteomes" id="UP000588098">
    <property type="component" value="Unassembled WGS sequence"/>
</dbReference>
<proteinExistence type="predicted"/>